<comment type="caution">
    <text evidence="2">The sequence shown here is derived from an EMBL/GenBank/DDBJ whole genome shotgun (WGS) entry which is preliminary data.</text>
</comment>
<evidence type="ECO:0000313" key="3">
    <source>
        <dbReference type="Proteomes" id="UP000735302"/>
    </source>
</evidence>
<gene>
    <name evidence="2" type="ORF">PoB_003457800</name>
</gene>
<dbReference type="EMBL" id="BLXT01003938">
    <property type="protein sequence ID" value="GFO08073.1"/>
    <property type="molecule type" value="Genomic_DNA"/>
</dbReference>
<feature type="compositionally biased region" description="Acidic residues" evidence="1">
    <location>
        <begin position="1"/>
        <end position="11"/>
    </location>
</feature>
<proteinExistence type="predicted"/>
<dbReference type="Proteomes" id="UP000735302">
    <property type="component" value="Unassembled WGS sequence"/>
</dbReference>
<protein>
    <submittedName>
        <fullName evidence="2">Uncharacterized protein</fullName>
    </submittedName>
</protein>
<keyword evidence="3" id="KW-1185">Reference proteome</keyword>
<evidence type="ECO:0000313" key="2">
    <source>
        <dbReference type="EMBL" id="GFO08073.1"/>
    </source>
</evidence>
<reference evidence="2 3" key="1">
    <citation type="journal article" date="2021" name="Elife">
        <title>Chloroplast acquisition without the gene transfer in kleptoplastic sea slugs, Plakobranchus ocellatus.</title>
        <authorList>
            <person name="Maeda T."/>
            <person name="Takahashi S."/>
            <person name="Yoshida T."/>
            <person name="Shimamura S."/>
            <person name="Takaki Y."/>
            <person name="Nagai Y."/>
            <person name="Toyoda A."/>
            <person name="Suzuki Y."/>
            <person name="Arimoto A."/>
            <person name="Ishii H."/>
            <person name="Satoh N."/>
            <person name="Nishiyama T."/>
            <person name="Hasebe M."/>
            <person name="Maruyama T."/>
            <person name="Minagawa J."/>
            <person name="Obokata J."/>
            <person name="Shigenobu S."/>
        </authorList>
    </citation>
    <scope>NUCLEOTIDE SEQUENCE [LARGE SCALE GENOMIC DNA]</scope>
</reference>
<feature type="region of interest" description="Disordered" evidence="1">
    <location>
        <begin position="1"/>
        <end position="20"/>
    </location>
</feature>
<sequence length="96" mass="11139">MSFSDDDDGDEAMPAPVFPHVTGRDAKTAVETLKHYALQHKDVASLFDMLCQMEDKEPCPLYLARLEITETKYKHFRELKTIIRADDYNFYDSIAY</sequence>
<dbReference type="AlphaFoldDB" id="A0AAV4AMQ3"/>
<evidence type="ECO:0000256" key="1">
    <source>
        <dbReference type="SAM" id="MobiDB-lite"/>
    </source>
</evidence>
<organism evidence="2 3">
    <name type="scientific">Plakobranchus ocellatus</name>
    <dbReference type="NCBI Taxonomy" id="259542"/>
    <lineage>
        <taxon>Eukaryota</taxon>
        <taxon>Metazoa</taxon>
        <taxon>Spiralia</taxon>
        <taxon>Lophotrochozoa</taxon>
        <taxon>Mollusca</taxon>
        <taxon>Gastropoda</taxon>
        <taxon>Heterobranchia</taxon>
        <taxon>Euthyneura</taxon>
        <taxon>Panpulmonata</taxon>
        <taxon>Sacoglossa</taxon>
        <taxon>Placobranchoidea</taxon>
        <taxon>Plakobranchidae</taxon>
        <taxon>Plakobranchus</taxon>
    </lineage>
</organism>
<accession>A0AAV4AMQ3</accession>
<name>A0AAV4AMQ3_9GAST</name>